<accession>A0AA40FY75</accession>
<evidence type="ECO:0000313" key="3">
    <source>
        <dbReference type="Proteomes" id="UP001177670"/>
    </source>
</evidence>
<name>A0AA40FY75_9HYME</name>
<dbReference type="Proteomes" id="UP001177670">
    <property type="component" value="Unassembled WGS sequence"/>
</dbReference>
<sequence>MPLATRKGSPTPGNRATNAANKGVALDYARGGGGTSSLDDRQPRDRLRSEEVERGEGLNGDIGEAGIVVVVAAFYPKQIEFDILES</sequence>
<protein>
    <submittedName>
        <fullName evidence="2">Uncharacterized protein</fullName>
    </submittedName>
</protein>
<feature type="compositionally biased region" description="Polar residues" evidence="1">
    <location>
        <begin position="11"/>
        <end position="20"/>
    </location>
</feature>
<organism evidence="2 3">
    <name type="scientific">Melipona bicolor</name>
    <dbReference type="NCBI Taxonomy" id="60889"/>
    <lineage>
        <taxon>Eukaryota</taxon>
        <taxon>Metazoa</taxon>
        <taxon>Ecdysozoa</taxon>
        <taxon>Arthropoda</taxon>
        <taxon>Hexapoda</taxon>
        <taxon>Insecta</taxon>
        <taxon>Pterygota</taxon>
        <taxon>Neoptera</taxon>
        <taxon>Endopterygota</taxon>
        <taxon>Hymenoptera</taxon>
        <taxon>Apocrita</taxon>
        <taxon>Aculeata</taxon>
        <taxon>Apoidea</taxon>
        <taxon>Anthophila</taxon>
        <taxon>Apidae</taxon>
        <taxon>Melipona</taxon>
    </lineage>
</organism>
<dbReference type="AlphaFoldDB" id="A0AA40FY75"/>
<feature type="compositionally biased region" description="Basic and acidic residues" evidence="1">
    <location>
        <begin position="38"/>
        <end position="56"/>
    </location>
</feature>
<comment type="caution">
    <text evidence="2">The sequence shown here is derived from an EMBL/GenBank/DDBJ whole genome shotgun (WGS) entry which is preliminary data.</text>
</comment>
<evidence type="ECO:0000313" key="2">
    <source>
        <dbReference type="EMBL" id="KAK1127205.1"/>
    </source>
</evidence>
<keyword evidence="3" id="KW-1185">Reference proteome</keyword>
<gene>
    <name evidence="2" type="ORF">K0M31_003754</name>
</gene>
<dbReference type="EMBL" id="JAHYIQ010000012">
    <property type="protein sequence ID" value="KAK1127205.1"/>
    <property type="molecule type" value="Genomic_DNA"/>
</dbReference>
<reference evidence="2" key="1">
    <citation type="submission" date="2021-10" db="EMBL/GenBank/DDBJ databases">
        <title>Melipona bicolor Genome sequencing and assembly.</title>
        <authorList>
            <person name="Araujo N.S."/>
            <person name="Arias M.C."/>
        </authorList>
    </citation>
    <scope>NUCLEOTIDE SEQUENCE</scope>
    <source>
        <strain evidence="2">USP_2M_L1-L4_2017</strain>
        <tissue evidence="2">Whole body</tissue>
    </source>
</reference>
<proteinExistence type="predicted"/>
<feature type="region of interest" description="Disordered" evidence="1">
    <location>
        <begin position="1"/>
        <end position="59"/>
    </location>
</feature>
<evidence type="ECO:0000256" key="1">
    <source>
        <dbReference type="SAM" id="MobiDB-lite"/>
    </source>
</evidence>